<feature type="region of interest" description="Disordered" evidence="1">
    <location>
        <begin position="229"/>
        <end position="260"/>
    </location>
</feature>
<accession>A0A367F0K9</accession>
<proteinExistence type="predicted"/>
<evidence type="ECO:0008006" key="4">
    <source>
        <dbReference type="Google" id="ProtNLM"/>
    </source>
</evidence>
<reference evidence="2 3" key="1">
    <citation type="submission" date="2018-06" db="EMBL/GenBank/DDBJ databases">
        <title>Streptomyces reniochalinae sp. nov. and Streptomyces diacarnus sp. nov. from marine sponges.</title>
        <authorList>
            <person name="Li L."/>
        </authorList>
    </citation>
    <scope>NUCLEOTIDE SEQUENCE [LARGE SCALE GENOMIC DNA]</scope>
    <source>
        <strain evidence="2 3">LHW50302</strain>
    </source>
</reference>
<dbReference type="Proteomes" id="UP000253507">
    <property type="component" value="Unassembled WGS sequence"/>
</dbReference>
<dbReference type="AlphaFoldDB" id="A0A367F0K9"/>
<comment type="caution">
    <text evidence="2">The sequence shown here is derived from an EMBL/GenBank/DDBJ whole genome shotgun (WGS) entry which is preliminary data.</text>
</comment>
<evidence type="ECO:0000256" key="1">
    <source>
        <dbReference type="SAM" id="MobiDB-lite"/>
    </source>
</evidence>
<gene>
    <name evidence="2" type="ORF">DQ392_04315</name>
</gene>
<keyword evidence="3" id="KW-1185">Reference proteome</keyword>
<evidence type="ECO:0000313" key="2">
    <source>
        <dbReference type="EMBL" id="RCG23906.1"/>
    </source>
</evidence>
<sequence>MRGPDYRLDGFEPASGAVEGDFLSATQWDDMYTELAAHHTADDSYLLFYDRAAIWDDVPGSAEYVGMHIQRDSAEGTFAFDSARQPTVPFTQNWLSNRGCPPEAIELGAVPGPRPADALTSQVEDRLRANPGGRYTLLEDYTHNPGTFRDGVEVNALVHDAHPDSAERPYRLFLEETAPSLDTYTVREGAFTSAEAADAWLRARDTPLPLAPAPARDPVDRRAAAALTRTTTSVTASTQPSLPGITAAPGTVHARSRGLA</sequence>
<evidence type="ECO:0000313" key="3">
    <source>
        <dbReference type="Proteomes" id="UP000253507"/>
    </source>
</evidence>
<name>A0A367F0K9_9ACTN</name>
<protein>
    <recommendedName>
        <fullName evidence="4">Glycosyl hydrolase</fullName>
    </recommendedName>
</protein>
<dbReference type="OrthoDB" id="4314991at2"/>
<dbReference type="RefSeq" id="WP_114014120.1">
    <property type="nucleotide sequence ID" value="NZ_QOIM01000022.1"/>
</dbReference>
<organism evidence="2 3">
    <name type="scientific">Streptomyces reniochalinae</name>
    <dbReference type="NCBI Taxonomy" id="2250578"/>
    <lineage>
        <taxon>Bacteria</taxon>
        <taxon>Bacillati</taxon>
        <taxon>Actinomycetota</taxon>
        <taxon>Actinomycetes</taxon>
        <taxon>Kitasatosporales</taxon>
        <taxon>Streptomycetaceae</taxon>
        <taxon>Streptomyces</taxon>
    </lineage>
</organism>
<feature type="compositionally biased region" description="Low complexity" evidence="1">
    <location>
        <begin position="229"/>
        <end position="238"/>
    </location>
</feature>
<dbReference type="EMBL" id="QOIM01000022">
    <property type="protein sequence ID" value="RCG23906.1"/>
    <property type="molecule type" value="Genomic_DNA"/>
</dbReference>